<reference evidence="9 10" key="1">
    <citation type="submission" date="2024-01" db="EMBL/GenBank/DDBJ databases">
        <title>The genomes of 5 underutilized Papilionoideae crops provide insights into root nodulation and disease resistanc.</title>
        <authorList>
            <person name="Jiang F."/>
        </authorList>
    </citation>
    <scope>NUCLEOTIDE SEQUENCE [LARGE SCALE GENOMIC DNA]</scope>
    <source>
        <strain evidence="9">DUOXIRENSHENG_FW03</strain>
        <tissue evidence="9">Leaves</tissue>
    </source>
</reference>
<proteinExistence type="inferred from homology"/>
<evidence type="ECO:0000256" key="3">
    <source>
        <dbReference type="ARBA" id="ARBA00022741"/>
    </source>
</evidence>
<dbReference type="Gene3D" id="3.30.565.10">
    <property type="entry name" value="Histidine kinase-like ATPase, C-terminal domain"/>
    <property type="match status" value="1"/>
</dbReference>
<dbReference type="PANTHER" id="PTHR45866:SF1">
    <property type="entry name" value="DNA GYRASE SUBUNIT B, MITOCHONDRIAL"/>
    <property type="match status" value="1"/>
</dbReference>
<evidence type="ECO:0000256" key="4">
    <source>
        <dbReference type="ARBA" id="ARBA00022840"/>
    </source>
</evidence>
<evidence type="ECO:0000256" key="2">
    <source>
        <dbReference type="ARBA" id="ARBA00010708"/>
    </source>
</evidence>
<keyword evidence="10" id="KW-1185">Reference proteome</keyword>
<keyword evidence="8" id="KW-0472">Membrane</keyword>
<dbReference type="PANTHER" id="PTHR45866">
    <property type="entry name" value="DNA GYRASE/TOPOISOMERASE SUBUNIT B"/>
    <property type="match status" value="1"/>
</dbReference>
<dbReference type="Proteomes" id="UP001386955">
    <property type="component" value="Unassembled WGS sequence"/>
</dbReference>
<gene>
    <name evidence="9" type="ORF">VNO78_16984</name>
</gene>
<evidence type="ECO:0000313" key="9">
    <source>
        <dbReference type="EMBL" id="KAK7396171.1"/>
    </source>
</evidence>
<keyword evidence="4" id="KW-0067">ATP-binding</keyword>
<dbReference type="GO" id="GO:0003677">
    <property type="term" value="F:DNA binding"/>
    <property type="evidence" value="ECO:0007669"/>
    <property type="project" value="UniProtKB-KW"/>
</dbReference>
<evidence type="ECO:0000256" key="5">
    <source>
        <dbReference type="ARBA" id="ARBA00023029"/>
    </source>
</evidence>
<keyword evidence="3" id="KW-0547">Nucleotide-binding</keyword>
<keyword evidence="7" id="KW-0413">Isomerase</keyword>
<keyword evidence="6" id="KW-0238">DNA-binding</keyword>
<evidence type="ECO:0000256" key="7">
    <source>
        <dbReference type="ARBA" id="ARBA00023235"/>
    </source>
</evidence>
<dbReference type="AlphaFoldDB" id="A0AAN9SHX3"/>
<keyword evidence="8" id="KW-0812">Transmembrane</keyword>
<evidence type="ECO:0000256" key="8">
    <source>
        <dbReference type="SAM" id="Phobius"/>
    </source>
</evidence>
<keyword evidence="5" id="KW-0799">Topoisomerase</keyword>
<evidence type="ECO:0000256" key="1">
    <source>
        <dbReference type="ARBA" id="ARBA00000185"/>
    </source>
</evidence>
<dbReference type="GO" id="GO:0005524">
    <property type="term" value="F:ATP binding"/>
    <property type="evidence" value="ECO:0007669"/>
    <property type="project" value="UniProtKB-KW"/>
</dbReference>
<protein>
    <submittedName>
        <fullName evidence="9">Uncharacterized protein</fullName>
    </submittedName>
</protein>
<dbReference type="SUPFAM" id="SSF55874">
    <property type="entry name" value="ATPase domain of HSP90 chaperone/DNA topoisomerase II/histidine kinase"/>
    <property type="match status" value="1"/>
</dbReference>
<feature type="transmembrane region" description="Helical" evidence="8">
    <location>
        <begin position="20"/>
        <end position="47"/>
    </location>
</feature>
<keyword evidence="8" id="KW-1133">Transmembrane helix</keyword>
<comment type="caution">
    <text evidence="9">The sequence shown here is derived from an EMBL/GenBank/DDBJ whole genome shotgun (WGS) entry which is preliminary data.</text>
</comment>
<dbReference type="EMBL" id="JAYMYS010000004">
    <property type="protein sequence ID" value="KAK7396171.1"/>
    <property type="molecule type" value="Genomic_DNA"/>
</dbReference>
<accession>A0AAN9SHX3</accession>
<evidence type="ECO:0000313" key="10">
    <source>
        <dbReference type="Proteomes" id="UP001386955"/>
    </source>
</evidence>
<sequence length="174" mass="19033">MVWELGDMFGGSNFIDKELSSAYIFCPHVSIIIPDFVIALVIIFIYFKSYQLLSACLIVALKCNVKLYCDQTELSILFSEILEEKLALCTGKRLKKGVDGVEALSYRVPETLPIEIPTDLHPVTNKSALETVLTVLHAGGKFGRAYSGYSVSRGLHGLGLSVVNALSEHSSAFS</sequence>
<dbReference type="InterPro" id="IPR036890">
    <property type="entry name" value="HATPase_C_sf"/>
</dbReference>
<comment type="catalytic activity">
    <reaction evidence="1">
        <text>ATP-dependent breakage, passage and rejoining of double-stranded DNA.</text>
        <dbReference type="EC" id="5.6.2.2"/>
    </reaction>
</comment>
<name>A0AAN9SHX3_PSOTE</name>
<comment type="similarity">
    <text evidence="2">Belongs to the type II topoisomerase GyrB family.</text>
</comment>
<dbReference type="GO" id="GO:0003918">
    <property type="term" value="F:DNA topoisomerase type II (double strand cut, ATP-hydrolyzing) activity"/>
    <property type="evidence" value="ECO:0007669"/>
    <property type="project" value="UniProtKB-EC"/>
</dbReference>
<organism evidence="9 10">
    <name type="scientific">Psophocarpus tetragonolobus</name>
    <name type="common">Winged bean</name>
    <name type="synonym">Dolichos tetragonolobus</name>
    <dbReference type="NCBI Taxonomy" id="3891"/>
    <lineage>
        <taxon>Eukaryota</taxon>
        <taxon>Viridiplantae</taxon>
        <taxon>Streptophyta</taxon>
        <taxon>Embryophyta</taxon>
        <taxon>Tracheophyta</taxon>
        <taxon>Spermatophyta</taxon>
        <taxon>Magnoliopsida</taxon>
        <taxon>eudicotyledons</taxon>
        <taxon>Gunneridae</taxon>
        <taxon>Pentapetalae</taxon>
        <taxon>rosids</taxon>
        <taxon>fabids</taxon>
        <taxon>Fabales</taxon>
        <taxon>Fabaceae</taxon>
        <taxon>Papilionoideae</taxon>
        <taxon>50 kb inversion clade</taxon>
        <taxon>NPAAA clade</taxon>
        <taxon>indigoferoid/millettioid clade</taxon>
        <taxon>Phaseoleae</taxon>
        <taxon>Psophocarpus</taxon>
    </lineage>
</organism>
<evidence type="ECO:0000256" key="6">
    <source>
        <dbReference type="ARBA" id="ARBA00023125"/>
    </source>
</evidence>